<protein>
    <submittedName>
        <fullName evidence="2">Uncharacterized protein</fullName>
    </submittedName>
</protein>
<organism evidence="2 3">
    <name type="scientific">Candidatus Lloydbacteria bacterium RIFCSPHIGHO2_02_FULL_51_22</name>
    <dbReference type="NCBI Taxonomy" id="1798663"/>
    <lineage>
        <taxon>Bacteria</taxon>
        <taxon>Candidatus Lloydiibacteriota</taxon>
    </lineage>
</organism>
<comment type="caution">
    <text evidence="2">The sequence shown here is derived from an EMBL/GenBank/DDBJ whole genome shotgun (WGS) entry which is preliminary data.</text>
</comment>
<feature type="transmembrane region" description="Helical" evidence="1">
    <location>
        <begin position="257"/>
        <end position="276"/>
    </location>
</feature>
<proteinExistence type="predicted"/>
<feature type="transmembrane region" description="Helical" evidence="1">
    <location>
        <begin position="135"/>
        <end position="161"/>
    </location>
</feature>
<feature type="transmembrane region" description="Helical" evidence="1">
    <location>
        <begin position="332"/>
        <end position="351"/>
    </location>
</feature>
<feature type="transmembrane region" description="Helical" evidence="1">
    <location>
        <begin position="112"/>
        <end position="129"/>
    </location>
</feature>
<dbReference type="AlphaFoldDB" id="A0A1G2DGF9"/>
<evidence type="ECO:0000256" key="1">
    <source>
        <dbReference type="SAM" id="Phobius"/>
    </source>
</evidence>
<evidence type="ECO:0000313" key="2">
    <source>
        <dbReference type="EMBL" id="OGZ12747.1"/>
    </source>
</evidence>
<feature type="transmembrane region" description="Helical" evidence="1">
    <location>
        <begin position="400"/>
        <end position="419"/>
    </location>
</feature>
<evidence type="ECO:0000313" key="3">
    <source>
        <dbReference type="Proteomes" id="UP000178099"/>
    </source>
</evidence>
<reference evidence="2 3" key="1">
    <citation type="journal article" date="2016" name="Nat. Commun.">
        <title>Thousands of microbial genomes shed light on interconnected biogeochemical processes in an aquifer system.</title>
        <authorList>
            <person name="Anantharaman K."/>
            <person name="Brown C.T."/>
            <person name="Hug L.A."/>
            <person name="Sharon I."/>
            <person name="Castelle C.J."/>
            <person name="Probst A.J."/>
            <person name="Thomas B.C."/>
            <person name="Singh A."/>
            <person name="Wilkins M.J."/>
            <person name="Karaoz U."/>
            <person name="Brodie E.L."/>
            <person name="Williams K.H."/>
            <person name="Hubbard S.S."/>
            <person name="Banfield J.F."/>
        </authorList>
    </citation>
    <scope>NUCLEOTIDE SEQUENCE [LARGE SCALE GENOMIC DNA]</scope>
</reference>
<keyword evidence="1" id="KW-0472">Membrane</keyword>
<dbReference type="Proteomes" id="UP000178099">
    <property type="component" value="Unassembled WGS sequence"/>
</dbReference>
<feature type="transmembrane region" description="Helical" evidence="1">
    <location>
        <begin position="182"/>
        <end position="201"/>
    </location>
</feature>
<feature type="transmembrane region" description="Helical" evidence="1">
    <location>
        <begin position="363"/>
        <end position="388"/>
    </location>
</feature>
<feature type="transmembrane region" description="Helical" evidence="1">
    <location>
        <begin position="221"/>
        <end position="250"/>
    </location>
</feature>
<accession>A0A1G2DGF9</accession>
<sequence length="606" mass="70506">MIERKNIFFITCVFSVFFVGIIYAVLPHGIHYAVLREQGENYIPVTLYNSDVIRGYAPRYRDIIDGKIISNETDTYEYKDGPAVRAPLPPMILAPFFILFDTIFPGMIITDFVFPIATFLLFFLFINALSRHRFFALFSALWIMFYASIVMYIPPFTIVELKVLILRFFPFLVDKVPMSPKFLLREAFIPGAPFFILSLYFTYKAVSAETKKKLFTLLAGIFYGLLFYLYFYFWIFITIFLGLLLSLLFLKGKRDEAIKIFLAGIIGIFVSIPFWINYFNLASLLQYNELIERTVGKEVGYGFRFDLWMDYLVYVAIAILVLWLGEKLKTPIKALFLAALALAGIVVLNLQVLSGFNVQSDHWFSRVFIITHNIIAASVAYDLFLYFKPSVAVLADKYRTTLRVVFFVAVLYFSAGVLYNQTVIEKRVTHNYKVPGAVMKSYEWLNQNTPNDSVIMTPSLETNVEVPVYTHNRIFLTRAYNSLASDEELLDRLYITYKLFGVTAAYLDEMIQSYDGVFHFFMVKYFGNELDAYLRRGSGGYMLPRAVREKVLNEYTFFEFPEQIQYKIDYLFVGPREKSIGLDEQALSRYKKVYNSNEVEIYQWKR</sequence>
<name>A0A1G2DGF9_9BACT</name>
<dbReference type="EMBL" id="MHLN01000002">
    <property type="protein sequence ID" value="OGZ12747.1"/>
    <property type="molecule type" value="Genomic_DNA"/>
</dbReference>
<keyword evidence="1" id="KW-1133">Transmembrane helix</keyword>
<gene>
    <name evidence="2" type="ORF">A3D67_02975</name>
</gene>
<feature type="transmembrane region" description="Helical" evidence="1">
    <location>
        <begin position="7"/>
        <end position="26"/>
    </location>
</feature>
<feature type="transmembrane region" description="Helical" evidence="1">
    <location>
        <begin position="307"/>
        <end position="325"/>
    </location>
</feature>
<keyword evidence="1" id="KW-0812">Transmembrane</keyword>